<sequence>MKRRVTQFIRNCQVCQAAKYDNAAKPGLLQPLPIPEEVWCDVSMDFISGLLASNGKDVIFVVVDRLSKYAHFVPLSHPYTAIQVAQAYLDNIFKLHGWPRSIVSDRDAVFLSTFWKGLFSLHGTEFLMSSSYHPETDGQTEVVNRCLETYLRCMCGDSPKDWCLWLPLAEWWYNTHFHTSINMTPYEVVYNQPPSLHLPYLPRESDVEVVDRSMIKREAMIAELKFQLEKAQSRMKVQADKKRSERSFEIGDWVWLKLQPYRQQSVQRRVNQKLAWKNFGPFQVVDKIGKVAYKLKLPADSLVHDVFHVSQLKKFYGTLPMASQIPPWFYGRDVSEVLQPAAILERRTVKQQNKAVVQYLVQWEGYAEFEAT</sequence>
<dbReference type="Proteomes" id="UP001164539">
    <property type="component" value="Chromosome 12"/>
</dbReference>
<keyword evidence="2" id="KW-1185">Reference proteome</keyword>
<evidence type="ECO:0000313" key="1">
    <source>
        <dbReference type="EMBL" id="KAJ4705112.1"/>
    </source>
</evidence>
<protein>
    <submittedName>
        <fullName evidence="1">Ty3/gypsy retrotransposon protein</fullName>
    </submittedName>
</protein>
<accession>A0ACC1X185</accession>
<proteinExistence type="predicted"/>
<comment type="caution">
    <text evidence="1">The sequence shown here is derived from an EMBL/GenBank/DDBJ whole genome shotgun (WGS) entry which is preliminary data.</text>
</comment>
<gene>
    <name evidence="1" type="ORF">OWV82_021935</name>
</gene>
<reference evidence="1 2" key="1">
    <citation type="journal article" date="2023" name="Science">
        <title>Complex scaffold remodeling in plant triterpene biosynthesis.</title>
        <authorList>
            <person name="De La Pena R."/>
            <person name="Hodgson H."/>
            <person name="Liu J.C."/>
            <person name="Stephenson M.J."/>
            <person name="Martin A.C."/>
            <person name="Owen C."/>
            <person name="Harkess A."/>
            <person name="Leebens-Mack J."/>
            <person name="Jimenez L.E."/>
            <person name="Osbourn A."/>
            <person name="Sattely E.S."/>
        </authorList>
    </citation>
    <scope>NUCLEOTIDE SEQUENCE [LARGE SCALE GENOMIC DNA]</scope>
    <source>
        <strain evidence="2">cv. JPN11</strain>
        <tissue evidence="1">Leaf</tissue>
    </source>
</reference>
<organism evidence="1 2">
    <name type="scientific">Melia azedarach</name>
    <name type="common">Chinaberry tree</name>
    <dbReference type="NCBI Taxonomy" id="155640"/>
    <lineage>
        <taxon>Eukaryota</taxon>
        <taxon>Viridiplantae</taxon>
        <taxon>Streptophyta</taxon>
        <taxon>Embryophyta</taxon>
        <taxon>Tracheophyta</taxon>
        <taxon>Spermatophyta</taxon>
        <taxon>Magnoliopsida</taxon>
        <taxon>eudicotyledons</taxon>
        <taxon>Gunneridae</taxon>
        <taxon>Pentapetalae</taxon>
        <taxon>rosids</taxon>
        <taxon>malvids</taxon>
        <taxon>Sapindales</taxon>
        <taxon>Meliaceae</taxon>
        <taxon>Melia</taxon>
    </lineage>
</organism>
<dbReference type="EMBL" id="CM051405">
    <property type="protein sequence ID" value="KAJ4705112.1"/>
    <property type="molecule type" value="Genomic_DNA"/>
</dbReference>
<evidence type="ECO:0000313" key="2">
    <source>
        <dbReference type="Proteomes" id="UP001164539"/>
    </source>
</evidence>
<name>A0ACC1X185_MELAZ</name>